<dbReference type="KEGG" id="plut:EI981_01740"/>
<dbReference type="RefSeq" id="WP_127004254.1">
    <property type="nucleotide sequence ID" value="NZ_CP034346.1"/>
</dbReference>
<name>A0A3Q9ICY4_9BACL</name>
<keyword evidence="1 4" id="KW-0808">Transferase</keyword>
<dbReference type="SUPFAM" id="SSF55729">
    <property type="entry name" value="Acyl-CoA N-acyltransferases (Nat)"/>
    <property type="match status" value="1"/>
</dbReference>
<keyword evidence="2" id="KW-0012">Acyltransferase</keyword>
<dbReference type="InterPro" id="IPR050832">
    <property type="entry name" value="Bact_Acetyltransf"/>
</dbReference>
<proteinExistence type="predicted"/>
<evidence type="ECO:0000259" key="3">
    <source>
        <dbReference type="PROSITE" id="PS51186"/>
    </source>
</evidence>
<dbReference type="AlphaFoldDB" id="A0A3Q9ICY4"/>
<organism evidence="4 5">
    <name type="scientific">Paenibacillus lutimineralis</name>
    <dbReference type="NCBI Taxonomy" id="2707005"/>
    <lineage>
        <taxon>Bacteria</taxon>
        <taxon>Bacillati</taxon>
        <taxon>Bacillota</taxon>
        <taxon>Bacilli</taxon>
        <taxon>Bacillales</taxon>
        <taxon>Paenibacillaceae</taxon>
        <taxon>Paenibacillus</taxon>
    </lineage>
</organism>
<dbReference type="Pfam" id="PF00583">
    <property type="entry name" value="Acetyltransf_1"/>
    <property type="match status" value="1"/>
</dbReference>
<feature type="domain" description="N-acetyltransferase" evidence="3">
    <location>
        <begin position="30"/>
        <end position="176"/>
    </location>
</feature>
<evidence type="ECO:0000256" key="2">
    <source>
        <dbReference type="ARBA" id="ARBA00023315"/>
    </source>
</evidence>
<protein>
    <submittedName>
        <fullName evidence="4">GNAT family N-acetyltransferase</fullName>
    </submittedName>
</protein>
<evidence type="ECO:0000313" key="4">
    <source>
        <dbReference type="EMBL" id="AZS18082.1"/>
    </source>
</evidence>
<dbReference type="Gene3D" id="3.40.630.30">
    <property type="match status" value="1"/>
</dbReference>
<dbReference type="Proteomes" id="UP000270678">
    <property type="component" value="Chromosome"/>
</dbReference>
<dbReference type="PANTHER" id="PTHR43877">
    <property type="entry name" value="AMINOALKYLPHOSPHONATE N-ACETYLTRANSFERASE-RELATED-RELATED"/>
    <property type="match status" value="1"/>
</dbReference>
<evidence type="ECO:0000256" key="1">
    <source>
        <dbReference type="ARBA" id="ARBA00022679"/>
    </source>
</evidence>
<dbReference type="InterPro" id="IPR000182">
    <property type="entry name" value="GNAT_dom"/>
</dbReference>
<dbReference type="InterPro" id="IPR016181">
    <property type="entry name" value="Acyl_CoA_acyltransferase"/>
</dbReference>
<sequence>MMRELTLEDLHPDLLQCFNRYQEVRRCWRMENGKWILKDISFTEQWDDSLKQEIVAVDFTNCLESGGFVWGVFNNDHEVIAFASLLSDFFGSENQYLQLMQIHVSYEYRNKGIGRELFALCSEKARQLGAKKLYISTHSSEESQHFYKSVGCVDAEEMNKKLAEYEPYDRQMEFIL</sequence>
<keyword evidence="5" id="KW-1185">Reference proteome</keyword>
<dbReference type="OrthoDB" id="8116556at2"/>
<dbReference type="EMBL" id="CP034346">
    <property type="protein sequence ID" value="AZS18082.1"/>
    <property type="molecule type" value="Genomic_DNA"/>
</dbReference>
<gene>
    <name evidence="4" type="ORF">EI981_01740</name>
</gene>
<dbReference type="PROSITE" id="PS51186">
    <property type="entry name" value="GNAT"/>
    <property type="match status" value="1"/>
</dbReference>
<dbReference type="CDD" id="cd04301">
    <property type="entry name" value="NAT_SF"/>
    <property type="match status" value="1"/>
</dbReference>
<dbReference type="GO" id="GO:0016747">
    <property type="term" value="F:acyltransferase activity, transferring groups other than amino-acyl groups"/>
    <property type="evidence" value="ECO:0007669"/>
    <property type="project" value="InterPro"/>
</dbReference>
<accession>A0A3Q9ICY4</accession>
<evidence type="ECO:0000313" key="5">
    <source>
        <dbReference type="Proteomes" id="UP000270678"/>
    </source>
</evidence>
<reference evidence="5" key="1">
    <citation type="submission" date="2018-12" db="EMBL/GenBank/DDBJ databases">
        <title>Complete genome sequence of Paenibacillus sp. MBLB1234.</title>
        <authorList>
            <person name="Nam Y.-D."/>
            <person name="Kang J."/>
            <person name="Chung W.-H."/>
            <person name="Park Y.S."/>
        </authorList>
    </citation>
    <scope>NUCLEOTIDE SEQUENCE [LARGE SCALE GENOMIC DNA]</scope>
    <source>
        <strain evidence="5">MBLB1234</strain>
    </source>
</reference>